<dbReference type="GO" id="GO:0046872">
    <property type="term" value="F:metal ion binding"/>
    <property type="evidence" value="ECO:0007669"/>
    <property type="project" value="UniProtKB-KW"/>
</dbReference>
<comment type="catalytic activity">
    <reaction evidence="6">
        <text>N-terminal N-formyl-L-methionyl-[peptide] + H2O = N-terminal L-methionyl-[peptide] + formate</text>
        <dbReference type="Rhea" id="RHEA:24420"/>
        <dbReference type="Rhea" id="RHEA-COMP:10639"/>
        <dbReference type="Rhea" id="RHEA-COMP:10640"/>
        <dbReference type="ChEBI" id="CHEBI:15377"/>
        <dbReference type="ChEBI" id="CHEBI:15740"/>
        <dbReference type="ChEBI" id="CHEBI:49298"/>
        <dbReference type="ChEBI" id="CHEBI:64731"/>
        <dbReference type="EC" id="3.5.1.88"/>
    </reaction>
</comment>
<dbReference type="PANTHER" id="PTHR10458">
    <property type="entry name" value="PEPTIDE DEFORMYLASE"/>
    <property type="match status" value="1"/>
</dbReference>
<feature type="binding site" evidence="6">
    <location>
        <position position="134"/>
    </location>
    <ligand>
        <name>Fe cation</name>
        <dbReference type="ChEBI" id="CHEBI:24875"/>
    </ligand>
</feature>
<comment type="cofactor">
    <cofactor evidence="6">
        <name>Fe(2+)</name>
        <dbReference type="ChEBI" id="CHEBI:29033"/>
    </cofactor>
    <text evidence="6">Binds 1 Fe(2+) ion.</text>
</comment>
<dbReference type="PIRSF" id="PIRSF004749">
    <property type="entry name" value="Pep_def"/>
    <property type="match status" value="1"/>
</dbReference>
<feature type="binding site" evidence="6">
    <location>
        <position position="130"/>
    </location>
    <ligand>
        <name>Fe cation</name>
        <dbReference type="ChEBI" id="CHEBI:24875"/>
    </ligand>
</feature>
<comment type="similarity">
    <text evidence="1 6">Belongs to the polypeptide deformylase family.</text>
</comment>
<dbReference type="PANTHER" id="PTHR10458:SF2">
    <property type="entry name" value="PEPTIDE DEFORMYLASE, MITOCHONDRIAL"/>
    <property type="match status" value="1"/>
</dbReference>
<protein>
    <recommendedName>
        <fullName evidence="6">Peptide deformylase</fullName>
        <shortName evidence="6">PDF</shortName>
        <ecNumber evidence="6">3.5.1.88</ecNumber>
    </recommendedName>
    <alternativeName>
        <fullName evidence="6">Polypeptide deformylase</fullName>
    </alternativeName>
</protein>
<dbReference type="EC" id="3.5.1.88" evidence="6"/>
<dbReference type="InterPro" id="IPR023635">
    <property type="entry name" value="Peptide_deformylase"/>
</dbReference>
<evidence type="ECO:0000256" key="5">
    <source>
        <dbReference type="ARBA" id="ARBA00023004"/>
    </source>
</evidence>
<feature type="binding site" evidence="6">
    <location>
        <position position="88"/>
    </location>
    <ligand>
        <name>Fe cation</name>
        <dbReference type="ChEBI" id="CHEBI:24875"/>
    </ligand>
</feature>
<keyword evidence="5 6" id="KW-0408">Iron</keyword>
<dbReference type="GO" id="GO:0006412">
    <property type="term" value="P:translation"/>
    <property type="evidence" value="ECO:0007669"/>
    <property type="project" value="UniProtKB-UniRule"/>
</dbReference>
<dbReference type="AlphaFoldDB" id="A0A1H2KUD4"/>
<organism evidence="7 8">
    <name type="scientific">Jiangella alkaliphila</name>
    <dbReference type="NCBI Taxonomy" id="419479"/>
    <lineage>
        <taxon>Bacteria</taxon>
        <taxon>Bacillati</taxon>
        <taxon>Actinomycetota</taxon>
        <taxon>Actinomycetes</taxon>
        <taxon>Jiangellales</taxon>
        <taxon>Jiangellaceae</taxon>
        <taxon>Jiangella</taxon>
    </lineage>
</organism>
<comment type="function">
    <text evidence="6">Removes the formyl group from the N-terminal Met of newly synthesized proteins. Requires at least a dipeptide for an efficient rate of reaction. N-terminal L-methionine is a prerequisite for activity but the enzyme has broad specificity at other positions.</text>
</comment>
<keyword evidence="4 6" id="KW-0648">Protein biosynthesis</keyword>
<dbReference type="Pfam" id="PF01327">
    <property type="entry name" value="Pep_deformylase"/>
    <property type="match status" value="1"/>
</dbReference>
<feature type="active site" evidence="6">
    <location>
        <position position="131"/>
    </location>
</feature>
<dbReference type="PRINTS" id="PR01576">
    <property type="entry name" value="PDEFORMYLASE"/>
</dbReference>
<evidence type="ECO:0000313" key="7">
    <source>
        <dbReference type="EMBL" id="SDU72249.1"/>
    </source>
</evidence>
<sequence length="165" mass="18020">MTVREIRLYGDPVLRTVTDPVTEFGEASRALAKDLLDTLDLPGRAGVAAPQIGVPLRAFSYDLEGQRGVVFNPVLTGTEGEQSGEEGCLSVPGLWFPTPRAAWAAVEGFDADGEPMRVEGEGELARCLQHETDHLDGIVYIHRLEPSTRRGAMREIRRSAWFASA</sequence>
<dbReference type="NCBIfam" id="NF001159">
    <property type="entry name" value="PRK00150.1-3"/>
    <property type="match status" value="1"/>
</dbReference>
<gene>
    <name evidence="6" type="primary">def</name>
    <name evidence="7" type="ORF">SAMN04488563_4314</name>
</gene>
<evidence type="ECO:0000313" key="8">
    <source>
        <dbReference type="Proteomes" id="UP000182977"/>
    </source>
</evidence>
<accession>A0A1H2KUD4</accession>
<dbReference type="GO" id="GO:0042586">
    <property type="term" value="F:peptide deformylase activity"/>
    <property type="evidence" value="ECO:0007669"/>
    <property type="project" value="UniProtKB-UniRule"/>
</dbReference>
<reference evidence="8" key="1">
    <citation type="submission" date="2016-10" db="EMBL/GenBank/DDBJ databases">
        <authorList>
            <person name="Varghese N."/>
            <person name="Submissions S."/>
        </authorList>
    </citation>
    <scope>NUCLEOTIDE SEQUENCE [LARGE SCALE GENOMIC DNA]</scope>
    <source>
        <strain evidence="8">DSM 45079</strain>
    </source>
</reference>
<dbReference type="InterPro" id="IPR036821">
    <property type="entry name" value="Peptide_deformylase_sf"/>
</dbReference>
<dbReference type="NCBIfam" id="TIGR00079">
    <property type="entry name" value="pept_deformyl"/>
    <property type="match status" value="1"/>
</dbReference>
<evidence type="ECO:0000256" key="2">
    <source>
        <dbReference type="ARBA" id="ARBA00022723"/>
    </source>
</evidence>
<dbReference type="CDD" id="cd00487">
    <property type="entry name" value="Pep_deformylase"/>
    <property type="match status" value="1"/>
</dbReference>
<keyword evidence="3 6" id="KW-0378">Hydrolase</keyword>
<dbReference type="SUPFAM" id="SSF56420">
    <property type="entry name" value="Peptide deformylase"/>
    <property type="match status" value="1"/>
</dbReference>
<dbReference type="OrthoDB" id="9804313at2"/>
<evidence type="ECO:0000256" key="6">
    <source>
        <dbReference type="HAMAP-Rule" id="MF_00163"/>
    </source>
</evidence>
<proteinExistence type="inferred from homology"/>
<evidence type="ECO:0000256" key="4">
    <source>
        <dbReference type="ARBA" id="ARBA00022917"/>
    </source>
</evidence>
<dbReference type="RefSeq" id="WP_046772274.1">
    <property type="nucleotide sequence ID" value="NZ_LBMC01000059.1"/>
</dbReference>
<dbReference type="HAMAP" id="MF_00163">
    <property type="entry name" value="Pep_deformylase"/>
    <property type="match status" value="1"/>
</dbReference>
<dbReference type="EMBL" id="LT629791">
    <property type="protein sequence ID" value="SDU72249.1"/>
    <property type="molecule type" value="Genomic_DNA"/>
</dbReference>
<dbReference type="Gene3D" id="3.90.45.10">
    <property type="entry name" value="Peptide deformylase"/>
    <property type="match status" value="1"/>
</dbReference>
<dbReference type="STRING" id="419479.SAMN04488563_4314"/>
<keyword evidence="8" id="KW-1185">Reference proteome</keyword>
<name>A0A1H2KUD4_9ACTN</name>
<evidence type="ECO:0000256" key="3">
    <source>
        <dbReference type="ARBA" id="ARBA00022801"/>
    </source>
</evidence>
<dbReference type="Proteomes" id="UP000182977">
    <property type="component" value="Chromosome I"/>
</dbReference>
<evidence type="ECO:0000256" key="1">
    <source>
        <dbReference type="ARBA" id="ARBA00010759"/>
    </source>
</evidence>
<keyword evidence="2 6" id="KW-0479">Metal-binding</keyword>